<dbReference type="GO" id="GO:0016020">
    <property type="term" value="C:membrane"/>
    <property type="evidence" value="ECO:0007669"/>
    <property type="project" value="UniProtKB-SubCell"/>
</dbReference>
<sequence length="251" mass="26690">MLDQIFKVVREGQAKRAPVERVADILTGYFVPVITLIAVSTFVIWFGLGQGGALPESWLDVDTGGWAFWALQFAIAVFVAAQHGILVKGGGEAFQEASDLDVVVFDKTGTLTEGGNPTVTNHDIIASGEEETKTIWAIAQELEESSSHSIAKAIAELCRGQNRTTIADSAIEELPGRGLKGTFTIHTSANDTRYEAAIGGETFVSSLGTPITTDQSTIMSTWKSAGKSVALLALRPLSLSDGDETTFNLVA</sequence>
<dbReference type="GO" id="GO:0000166">
    <property type="term" value="F:nucleotide binding"/>
    <property type="evidence" value="ECO:0007669"/>
    <property type="project" value="InterPro"/>
</dbReference>
<name>A0AAV9PQ64_9PEZI</name>
<dbReference type="SUPFAM" id="SSF81660">
    <property type="entry name" value="Metal cation-transporting ATPase, ATP-binding domain N"/>
    <property type="match status" value="1"/>
</dbReference>
<comment type="subcellular location">
    <subcellularLocation>
        <location evidence="1">Membrane</location>
    </subcellularLocation>
</comment>
<reference evidence="7 8" key="1">
    <citation type="submission" date="2023-06" db="EMBL/GenBank/DDBJ databases">
        <title>Black Yeasts Isolated from many extreme environments.</title>
        <authorList>
            <person name="Coleine C."/>
            <person name="Stajich J.E."/>
            <person name="Selbmann L."/>
        </authorList>
    </citation>
    <scope>NUCLEOTIDE SEQUENCE [LARGE SCALE GENOMIC DNA]</scope>
    <source>
        <strain evidence="7 8">CCFEE 5887</strain>
    </source>
</reference>
<protein>
    <recommendedName>
        <fullName evidence="9">Haloacid dehalogenase</fullName>
    </recommendedName>
</protein>
<comment type="caution">
    <text evidence="7">The sequence shown here is derived from an EMBL/GenBank/DDBJ whole genome shotgun (WGS) entry which is preliminary data.</text>
</comment>
<gene>
    <name evidence="7" type="ORF">LTR25_011238</name>
</gene>
<dbReference type="InterPro" id="IPR018303">
    <property type="entry name" value="ATPase_P-typ_P_site"/>
</dbReference>
<dbReference type="PANTHER" id="PTHR43520">
    <property type="entry name" value="ATP7, ISOFORM B"/>
    <property type="match status" value="1"/>
</dbReference>
<keyword evidence="3" id="KW-1278">Translocase</keyword>
<evidence type="ECO:0000313" key="8">
    <source>
        <dbReference type="Proteomes" id="UP001345827"/>
    </source>
</evidence>
<dbReference type="GO" id="GO:0043682">
    <property type="term" value="F:P-type divalent copper transporter activity"/>
    <property type="evidence" value="ECO:0007669"/>
    <property type="project" value="TreeGrafter"/>
</dbReference>
<dbReference type="EMBL" id="JAXLQG010000121">
    <property type="protein sequence ID" value="KAK5527382.1"/>
    <property type="molecule type" value="Genomic_DNA"/>
</dbReference>
<evidence type="ECO:0000256" key="3">
    <source>
        <dbReference type="ARBA" id="ARBA00022967"/>
    </source>
</evidence>
<dbReference type="InterPro" id="IPR023299">
    <property type="entry name" value="ATPase_P-typ_cyto_dom_N"/>
</dbReference>
<keyword evidence="4 6" id="KW-1133">Transmembrane helix</keyword>
<dbReference type="GO" id="GO:0005507">
    <property type="term" value="F:copper ion binding"/>
    <property type="evidence" value="ECO:0007669"/>
    <property type="project" value="TreeGrafter"/>
</dbReference>
<accession>A0AAV9PQ64</accession>
<dbReference type="PROSITE" id="PS00154">
    <property type="entry name" value="ATPASE_E1_E2"/>
    <property type="match status" value="1"/>
</dbReference>
<evidence type="ECO:0000256" key="6">
    <source>
        <dbReference type="SAM" id="Phobius"/>
    </source>
</evidence>
<feature type="non-terminal residue" evidence="7">
    <location>
        <position position="251"/>
    </location>
</feature>
<dbReference type="PANTHER" id="PTHR43520:SF32">
    <property type="entry name" value="COPPER RESISTANCE P-TYPE ATPASE (EUROFUNG)"/>
    <property type="match status" value="1"/>
</dbReference>
<evidence type="ECO:0000256" key="1">
    <source>
        <dbReference type="ARBA" id="ARBA00004370"/>
    </source>
</evidence>
<evidence type="ECO:0000256" key="5">
    <source>
        <dbReference type="ARBA" id="ARBA00023136"/>
    </source>
</evidence>
<evidence type="ECO:0008006" key="9">
    <source>
        <dbReference type="Google" id="ProtNLM"/>
    </source>
</evidence>
<evidence type="ECO:0000256" key="2">
    <source>
        <dbReference type="ARBA" id="ARBA00022692"/>
    </source>
</evidence>
<keyword evidence="8" id="KW-1185">Reference proteome</keyword>
<dbReference type="InterPro" id="IPR023214">
    <property type="entry name" value="HAD_sf"/>
</dbReference>
<evidence type="ECO:0000256" key="4">
    <source>
        <dbReference type="ARBA" id="ARBA00022989"/>
    </source>
</evidence>
<evidence type="ECO:0000313" key="7">
    <source>
        <dbReference type="EMBL" id="KAK5527382.1"/>
    </source>
</evidence>
<dbReference type="Gene3D" id="3.40.50.1000">
    <property type="entry name" value="HAD superfamily/HAD-like"/>
    <property type="match status" value="1"/>
</dbReference>
<dbReference type="GO" id="GO:0055070">
    <property type="term" value="P:copper ion homeostasis"/>
    <property type="evidence" value="ECO:0007669"/>
    <property type="project" value="TreeGrafter"/>
</dbReference>
<dbReference type="AlphaFoldDB" id="A0AAV9PQ64"/>
<feature type="transmembrane region" description="Helical" evidence="6">
    <location>
        <begin position="66"/>
        <end position="87"/>
    </location>
</feature>
<keyword evidence="2 6" id="KW-0812">Transmembrane</keyword>
<dbReference type="Pfam" id="PF00702">
    <property type="entry name" value="Hydrolase"/>
    <property type="match status" value="1"/>
</dbReference>
<feature type="transmembrane region" description="Helical" evidence="6">
    <location>
        <begin position="25"/>
        <end position="46"/>
    </location>
</feature>
<dbReference type="Gene3D" id="3.40.1110.10">
    <property type="entry name" value="Calcium-transporting ATPase, cytoplasmic domain N"/>
    <property type="match status" value="1"/>
</dbReference>
<proteinExistence type="predicted"/>
<keyword evidence="5 6" id="KW-0472">Membrane</keyword>
<dbReference type="Proteomes" id="UP001345827">
    <property type="component" value="Unassembled WGS sequence"/>
</dbReference>
<organism evidence="7 8">
    <name type="scientific">Vermiconidia calcicola</name>
    <dbReference type="NCBI Taxonomy" id="1690605"/>
    <lineage>
        <taxon>Eukaryota</taxon>
        <taxon>Fungi</taxon>
        <taxon>Dikarya</taxon>
        <taxon>Ascomycota</taxon>
        <taxon>Pezizomycotina</taxon>
        <taxon>Dothideomycetes</taxon>
        <taxon>Dothideomycetidae</taxon>
        <taxon>Mycosphaerellales</taxon>
        <taxon>Extremaceae</taxon>
        <taxon>Vermiconidia</taxon>
    </lineage>
</organism>